<feature type="transmembrane region" description="Helical" evidence="1">
    <location>
        <begin position="47"/>
        <end position="69"/>
    </location>
</feature>
<evidence type="ECO:0000313" key="2">
    <source>
        <dbReference type="EMBL" id="MBB6095502.1"/>
    </source>
</evidence>
<comment type="caution">
    <text evidence="2">The sequence shown here is derived from an EMBL/GenBank/DDBJ whole genome shotgun (WGS) entry which is preliminary data.</text>
</comment>
<feature type="transmembrane region" description="Helical" evidence="1">
    <location>
        <begin position="12"/>
        <end position="35"/>
    </location>
</feature>
<feature type="transmembrane region" description="Helical" evidence="1">
    <location>
        <begin position="149"/>
        <end position="165"/>
    </location>
</feature>
<keyword evidence="1" id="KW-1133">Transmembrane helix</keyword>
<dbReference type="AlphaFoldDB" id="A0A841HU42"/>
<feature type="transmembrane region" description="Helical" evidence="1">
    <location>
        <begin position="171"/>
        <end position="192"/>
    </location>
</feature>
<reference evidence="2 3" key="1">
    <citation type="submission" date="2020-08" db="EMBL/GenBank/DDBJ databases">
        <title>Genomic Encyclopedia of Type Strains, Phase IV (KMG-IV): sequencing the most valuable type-strain genomes for metagenomic binning, comparative biology and taxonomic classification.</title>
        <authorList>
            <person name="Goeker M."/>
        </authorList>
    </citation>
    <scope>NUCLEOTIDE SEQUENCE [LARGE SCALE GENOMIC DNA]</scope>
    <source>
        <strain evidence="2 3">DSM 26723</strain>
    </source>
</reference>
<keyword evidence="1" id="KW-0812">Transmembrane</keyword>
<dbReference type="EMBL" id="JACHHZ010000005">
    <property type="protein sequence ID" value="MBB6095502.1"/>
    <property type="molecule type" value="Genomic_DNA"/>
</dbReference>
<dbReference type="Proteomes" id="UP000588068">
    <property type="component" value="Unassembled WGS sequence"/>
</dbReference>
<keyword evidence="3" id="KW-1185">Reference proteome</keyword>
<evidence type="ECO:0000256" key="1">
    <source>
        <dbReference type="SAM" id="Phobius"/>
    </source>
</evidence>
<feature type="transmembrane region" description="Helical" evidence="1">
    <location>
        <begin position="114"/>
        <end position="137"/>
    </location>
</feature>
<evidence type="ECO:0000313" key="3">
    <source>
        <dbReference type="Proteomes" id="UP000588068"/>
    </source>
</evidence>
<protein>
    <submittedName>
        <fullName evidence="2">Putative membrane protein</fullName>
    </submittedName>
</protein>
<proteinExistence type="predicted"/>
<name>A0A841HU42_9GAMM</name>
<sequence length="241" mass="26349">MTAAVDVGRRSPFFLYMALAFLAIALVGFSTTFFLPLARGTFEAPAVVHVHGALLFGWLILLITQVSLIRSRNPRTHRRMGWIGAALCAAIVVSGVLVGLFATRRDLAAGGGDVVIGGFVNILIEMIVFGTLVGAAIVFRRDPESHKRLLILATISALAPAWLRFRHFMPFVPNPFVTFSLVADSVLLIAVAHDWMAYRRVHPIYLWAGGAMVGVHAVELLAIESQPWVRLGRWLLGEQAV</sequence>
<keyword evidence="1" id="KW-0472">Membrane</keyword>
<feature type="transmembrane region" description="Helical" evidence="1">
    <location>
        <begin position="81"/>
        <end position="102"/>
    </location>
</feature>
<dbReference type="RefSeq" id="WP_184334862.1">
    <property type="nucleotide sequence ID" value="NZ_JACHHZ010000005.1"/>
</dbReference>
<feature type="transmembrane region" description="Helical" evidence="1">
    <location>
        <begin position="204"/>
        <end position="223"/>
    </location>
</feature>
<gene>
    <name evidence="2" type="ORF">HNQ60_004392</name>
</gene>
<accession>A0A841HU42</accession>
<organism evidence="2 3">
    <name type="scientific">Povalibacter uvarum</name>
    <dbReference type="NCBI Taxonomy" id="732238"/>
    <lineage>
        <taxon>Bacteria</taxon>
        <taxon>Pseudomonadati</taxon>
        <taxon>Pseudomonadota</taxon>
        <taxon>Gammaproteobacteria</taxon>
        <taxon>Steroidobacterales</taxon>
        <taxon>Steroidobacteraceae</taxon>
        <taxon>Povalibacter</taxon>
    </lineage>
</organism>